<feature type="signal peptide" evidence="3">
    <location>
        <begin position="1"/>
        <end position="20"/>
    </location>
</feature>
<evidence type="ECO:0000313" key="4">
    <source>
        <dbReference type="EMBL" id="CAD6190218.1"/>
    </source>
</evidence>
<evidence type="ECO:0000256" key="2">
    <source>
        <dbReference type="SAM" id="Phobius"/>
    </source>
</evidence>
<name>A0A8S1H621_9PELO</name>
<reference evidence="4" key="1">
    <citation type="submission" date="2020-10" db="EMBL/GenBank/DDBJ databases">
        <authorList>
            <person name="Kikuchi T."/>
        </authorList>
    </citation>
    <scope>NUCLEOTIDE SEQUENCE</scope>
    <source>
        <strain evidence="4">NKZ352</strain>
    </source>
</reference>
<dbReference type="AlphaFoldDB" id="A0A8S1H621"/>
<evidence type="ECO:0008006" key="6">
    <source>
        <dbReference type="Google" id="ProtNLM"/>
    </source>
</evidence>
<organism evidence="4 5">
    <name type="scientific">Caenorhabditis auriculariae</name>
    <dbReference type="NCBI Taxonomy" id="2777116"/>
    <lineage>
        <taxon>Eukaryota</taxon>
        <taxon>Metazoa</taxon>
        <taxon>Ecdysozoa</taxon>
        <taxon>Nematoda</taxon>
        <taxon>Chromadorea</taxon>
        <taxon>Rhabditida</taxon>
        <taxon>Rhabditina</taxon>
        <taxon>Rhabditomorpha</taxon>
        <taxon>Rhabditoidea</taxon>
        <taxon>Rhabditidae</taxon>
        <taxon>Peloderinae</taxon>
        <taxon>Caenorhabditis</taxon>
    </lineage>
</organism>
<accession>A0A8S1H621</accession>
<evidence type="ECO:0000256" key="1">
    <source>
        <dbReference type="SAM" id="MobiDB-lite"/>
    </source>
</evidence>
<feature type="chain" id="PRO_5035878684" description="PH domain-containing protein" evidence="3">
    <location>
        <begin position="21"/>
        <end position="358"/>
    </location>
</feature>
<feature type="transmembrane region" description="Helical" evidence="2">
    <location>
        <begin position="223"/>
        <end position="249"/>
    </location>
</feature>
<evidence type="ECO:0000313" key="5">
    <source>
        <dbReference type="Proteomes" id="UP000835052"/>
    </source>
</evidence>
<feature type="compositionally biased region" description="Basic and acidic residues" evidence="1">
    <location>
        <begin position="339"/>
        <end position="358"/>
    </location>
</feature>
<comment type="caution">
    <text evidence="4">The sequence shown here is derived from an EMBL/GenBank/DDBJ whole genome shotgun (WGS) entry which is preliminary data.</text>
</comment>
<protein>
    <recommendedName>
        <fullName evidence="6">PH domain-containing protein</fullName>
    </recommendedName>
</protein>
<proteinExistence type="predicted"/>
<dbReference type="Proteomes" id="UP000835052">
    <property type="component" value="Unassembled WGS sequence"/>
</dbReference>
<keyword evidence="2" id="KW-0812">Transmembrane</keyword>
<feature type="compositionally biased region" description="Acidic residues" evidence="1">
    <location>
        <begin position="264"/>
        <end position="275"/>
    </location>
</feature>
<dbReference type="EMBL" id="CAJGYM010000014">
    <property type="protein sequence ID" value="CAD6190218.1"/>
    <property type="molecule type" value="Genomic_DNA"/>
</dbReference>
<feature type="compositionally biased region" description="Polar residues" evidence="1">
    <location>
        <begin position="325"/>
        <end position="334"/>
    </location>
</feature>
<keyword evidence="5" id="KW-1185">Reference proteome</keyword>
<keyword evidence="2" id="KW-1133">Transmembrane helix</keyword>
<keyword evidence="3" id="KW-0732">Signal</keyword>
<sequence>MPTFRWLLFFFFFEFKSGSADLPIFKLCNDVTQNMTSLRPSAVLMSQAPDDDPTIRDLACAVTKRYKVTKRFPLDPGTDLCYQLAMAEIKVGQILVVVHRNVKELTREKCGLTVYGPYPDVLFLSLDERKKKSGSTYFMDKVVNVYYVTNGGRFSIDVDYNNKKALNSWIVVLNHIAALHDIMPEYKHGIERFNRSSLLHIPSAYFTELYIRQLYAKLLETSYPISIIMIISSLPWILLATGVSGYLVVLKHVSDRVQCTLLEVDEEMDEPGDESDQGKTTTTKTLSKESTKSKEEESKKAKDPNALKQPKKKSRKELDLGVDATQKSARNLTPISDVHTAEESHDDVTKHGSVEEKK</sequence>
<feature type="compositionally biased region" description="Basic and acidic residues" evidence="1">
    <location>
        <begin position="286"/>
        <end position="305"/>
    </location>
</feature>
<gene>
    <name evidence="4" type="ORF">CAUJ_LOCUS6137</name>
</gene>
<keyword evidence="2" id="KW-0472">Membrane</keyword>
<feature type="region of interest" description="Disordered" evidence="1">
    <location>
        <begin position="264"/>
        <end position="358"/>
    </location>
</feature>
<evidence type="ECO:0000256" key="3">
    <source>
        <dbReference type="SAM" id="SignalP"/>
    </source>
</evidence>